<dbReference type="PANTHER" id="PTHR28620:SF1">
    <property type="entry name" value="CENP-V_GFA DOMAIN-CONTAINING PROTEIN"/>
    <property type="match status" value="1"/>
</dbReference>
<keyword evidence="2" id="KW-0479">Metal-binding</keyword>
<dbReference type="STRING" id="236234.A0A1J9R863"/>
<sequence length="142" mass="15562">MSSNENPPMPTATSDPNAPSKTYHASCHCGNIQFSAKVSPPLEDGAHEVASCNCSICVSKGYLLIYLTHDAVTFESGESELKDYSFNEKRVKHFFCPNCGTALFISSVTPGFFEGMKAVNVRAFKDIDIDSLKIKKMDGKRI</sequence>
<dbReference type="EMBL" id="MNUE01000012">
    <property type="protein sequence ID" value="OJD36386.1"/>
    <property type="molecule type" value="Genomic_DNA"/>
</dbReference>
<comment type="caution">
    <text evidence="5">The sequence shown here is derived from an EMBL/GenBank/DDBJ whole genome shotgun (WGS) entry which is preliminary data.</text>
</comment>
<evidence type="ECO:0000313" key="5">
    <source>
        <dbReference type="EMBL" id="OJD36386.1"/>
    </source>
</evidence>
<accession>A0A1J9R863</accession>
<dbReference type="SUPFAM" id="SSF51316">
    <property type="entry name" value="Mss4-like"/>
    <property type="match status" value="1"/>
</dbReference>
<dbReference type="GO" id="GO:0016846">
    <property type="term" value="F:carbon-sulfur lyase activity"/>
    <property type="evidence" value="ECO:0007669"/>
    <property type="project" value="InterPro"/>
</dbReference>
<keyword evidence="3" id="KW-0862">Zinc</keyword>
<dbReference type="RefSeq" id="XP_020132646.1">
    <property type="nucleotide sequence ID" value="XM_020270603.1"/>
</dbReference>
<dbReference type="InterPro" id="IPR011057">
    <property type="entry name" value="Mss4-like_sf"/>
</dbReference>
<dbReference type="InterPro" id="IPR006913">
    <property type="entry name" value="CENP-V/GFA"/>
</dbReference>
<feature type="domain" description="CENP-V/GFA" evidence="4">
    <location>
        <begin position="23"/>
        <end position="142"/>
    </location>
</feature>
<dbReference type="AlphaFoldDB" id="A0A1J9R863"/>
<name>A0A1J9R863_9PEZI</name>
<comment type="similarity">
    <text evidence="1">Belongs to the Gfa family.</text>
</comment>
<organism evidence="5 6">
    <name type="scientific">Diplodia corticola</name>
    <dbReference type="NCBI Taxonomy" id="236234"/>
    <lineage>
        <taxon>Eukaryota</taxon>
        <taxon>Fungi</taxon>
        <taxon>Dikarya</taxon>
        <taxon>Ascomycota</taxon>
        <taxon>Pezizomycotina</taxon>
        <taxon>Dothideomycetes</taxon>
        <taxon>Dothideomycetes incertae sedis</taxon>
        <taxon>Botryosphaeriales</taxon>
        <taxon>Botryosphaeriaceae</taxon>
        <taxon>Diplodia</taxon>
    </lineage>
</organism>
<keyword evidence="6" id="KW-1185">Reference proteome</keyword>
<evidence type="ECO:0000313" key="6">
    <source>
        <dbReference type="Proteomes" id="UP000183809"/>
    </source>
</evidence>
<dbReference type="Pfam" id="PF04828">
    <property type="entry name" value="GFA"/>
    <property type="match status" value="1"/>
</dbReference>
<dbReference type="InterPro" id="IPR052355">
    <property type="entry name" value="CENP-V-like"/>
</dbReference>
<dbReference type="Proteomes" id="UP000183809">
    <property type="component" value="Unassembled WGS sequence"/>
</dbReference>
<evidence type="ECO:0000259" key="4">
    <source>
        <dbReference type="PROSITE" id="PS51891"/>
    </source>
</evidence>
<dbReference type="GeneID" id="31010862"/>
<evidence type="ECO:0000256" key="2">
    <source>
        <dbReference type="ARBA" id="ARBA00022723"/>
    </source>
</evidence>
<evidence type="ECO:0000256" key="3">
    <source>
        <dbReference type="ARBA" id="ARBA00022833"/>
    </source>
</evidence>
<dbReference type="Gene3D" id="2.170.150.70">
    <property type="match status" value="1"/>
</dbReference>
<dbReference type="GO" id="GO:0046872">
    <property type="term" value="F:metal ion binding"/>
    <property type="evidence" value="ECO:0007669"/>
    <property type="project" value="UniProtKB-KW"/>
</dbReference>
<dbReference type="PROSITE" id="PS51891">
    <property type="entry name" value="CENP_V_GFA"/>
    <property type="match status" value="1"/>
</dbReference>
<evidence type="ECO:0000256" key="1">
    <source>
        <dbReference type="ARBA" id="ARBA00005495"/>
    </source>
</evidence>
<dbReference type="OrthoDB" id="2993351at2759"/>
<reference evidence="5 6" key="1">
    <citation type="submission" date="2016-10" db="EMBL/GenBank/DDBJ databases">
        <title>Proteomics and genomics reveal pathogen-plant mechanisms compatible with a hemibiotrophic lifestyle of Diplodia corticola.</title>
        <authorList>
            <person name="Fernandes I."/>
            <person name="De Jonge R."/>
            <person name="Van De Peer Y."/>
            <person name="Devreese B."/>
            <person name="Alves A."/>
            <person name="Esteves A.C."/>
        </authorList>
    </citation>
    <scope>NUCLEOTIDE SEQUENCE [LARGE SCALE GENOMIC DNA]</scope>
    <source>
        <strain evidence="5 6">CBS 112549</strain>
    </source>
</reference>
<dbReference type="PANTHER" id="PTHR28620">
    <property type="entry name" value="CENTROMERE PROTEIN V"/>
    <property type="match status" value="1"/>
</dbReference>
<gene>
    <name evidence="5" type="ORF">BKCO1_12000112</name>
</gene>
<proteinExistence type="inferred from homology"/>
<protein>
    <submittedName>
        <fullName evidence="5">Aldehyde-activating protein</fullName>
    </submittedName>
</protein>